<comment type="pathway">
    <text evidence="1 7">Metabolic intermediate biosynthesis; chorismate biosynthesis; chorismate from D-erythrose 4-phosphate and phosphoenolpyruvate: step 6/7.</text>
</comment>
<dbReference type="RefSeq" id="WP_107556708.1">
    <property type="nucleotide sequence ID" value="NZ_PZFF01000006.1"/>
</dbReference>
<dbReference type="GO" id="GO:0009073">
    <property type="term" value="P:aromatic amino acid family biosynthetic process"/>
    <property type="evidence" value="ECO:0007669"/>
    <property type="project" value="UniProtKB-KW"/>
</dbReference>
<protein>
    <recommendedName>
        <fullName evidence="7">3-phosphoshikimate 1-carboxyvinyltransferase</fullName>
        <ecNumber evidence="7">2.5.1.19</ecNumber>
    </recommendedName>
    <alternativeName>
        <fullName evidence="7">5-enolpyruvylshikimate-3-phosphate synthase</fullName>
        <shortName evidence="7">EPSP synthase</shortName>
        <shortName evidence="7">EPSPS</shortName>
    </alternativeName>
</protein>
<dbReference type="PROSITE" id="PS00885">
    <property type="entry name" value="EPSP_SYNTHASE_2"/>
    <property type="match status" value="1"/>
</dbReference>
<comment type="caution">
    <text evidence="7">Lacks conserved residue(s) required for the propagation of feature annotation.</text>
</comment>
<name>A0A2T4PW41_9STAP</name>
<keyword evidence="7" id="KW-0963">Cytoplasm</keyword>
<comment type="subcellular location">
    <subcellularLocation>
        <location evidence="7">Cytoplasm</location>
    </subcellularLocation>
</comment>
<evidence type="ECO:0000256" key="2">
    <source>
        <dbReference type="ARBA" id="ARBA00009948"/>
    </source>
</evidence>
<feature type="binding site" evidence="7">
    <location>
        <position position="403"/>
    </location>
    <ligand>
        <name>phosphoenolpyruvate</name>
        <dbReference type="ChEBI" id="CHEBI:58702"/>
    </ligand>
</feature>
<sequence>MTINLKSAQSPWSSLDGVEQLTLHPINQSFNKEVIIPGSKSVTNRAFILAGFSNGTSKLSGYLKSDDTYWCMETLKKLGATFEIVEDEIHITGIDSSELPDKEQVFIGSAGTTARFLPGILGTQEKSTITITSTEQLAVRPHQTLHEALKQLGVEVKYLEEEGQLPVTIKGTPQTGGKVSIAGNQSSQFISGLLMAAPLFNRPTEIELTTNIVQSAYVDITIEMMNQFGIKVDVSEDYKHMKVEQGQYKPATLPLEADLSTACYFMALAALNHSTIKINHLNMESHQPDLEVVDILERMGATVEKGSDYVVISGPEQLKGDLTIDMNACSDQALTIGTLAAFADGPITITGVEHIRHHECNRVSALTESLTQLGIEVIEHHDGWTITPGQIKAATLDTFDDHRVAMSLSLMGTKVDGIKLLDPSCVSKTCPNYFEMLKSLGISVEYNE</sequence>
<keyword evidence="4 7" id="KW-0808">Transferase</keyword>
<dbReference type="InterPro" id="IPR006264">
    <property type="entry name" value="EPSP_synthase"/>
</dbReference>
<dbReference type="NCBIfam" id="TIGR01356">
    <property type="entry name" value="aroA"/>
    <property type="match status" value="1"/>
</dbReference>
<dbReference type="PANTHER" id="PTHR21090">
    <property type="entry name" value="AROM/DEHYDROQUINATE SYNTHASE"/>
    <property type="match status" value="1"/>
</dbReference>
<feature type="binding site" evidence="7">
    <location>
        <position position="428"/>
    </location>
    <ligand>
        <name>phosphoenolpyruvate</name>
        <dbReference type="ChEBI" id="CHEBI:58702"/>
    </ligand>
</feature>
<dbReference type="PIRSF" id="PIRSF000505">
    <property type="entry name" value="EPSPS"/>
    <property type="match status" value="1"/>
</dbReference>
<dbReference type="EC" id="2.5.1.19" evidence="7"/>
<feature type="binding site" evidence="7">
    <location>
        <position position="111"/>
    </location>
    <ligand>
        <name>phosphoenolpyruvate</name>
        <dbReference type="ChEBI" id="CHEBI:58702"/>
    </ligand>
</feature>
<feature type="binding site" evidence="7">
    <location>
        <position position="186"/>
    </location>
    <ligand>
        <name>3-phosphoshikimate</name>
        <dbReference type="ChEBI" id="CHEBI:145989"/>
    </ligand>
</feature>
<dbReference type="InterPro" id="IPR023193">
    <property type="entry name" value="EPSP_synthase_CS"/>
</dbReference>
<evidence type="ECO:0000259" key="8">
    <source>
        <dbReference type="Pfam" id="PF00275"/>
    </source>
</evidence>
<feature type="domain" description="Enolpyruvate transferase" evidence="8">
    <location>
        <begin position="29"/>
        <end position="437"/>
    </location>
</feature>
<dbReference type="AlphaFoldDB" id="A0A2T4PW41"/>
<comment type="function">
    <text evidence="7">Catalyzes the transfer of the enolpyruvyl moiety of phosphoenolpyruvate (PEP) to the 5-hydroxyl of shikimate-3-phosphate (S3P) to produce enolpyruvyl shikimate-3-phosphate and inorganic phosphate.</text>
</comment>
<evidence type="ECO:0000313" key="9">
    <source>
        <dbReference type="EMBL" id="PTI30674.1"/>
    </source>
</evidence>
<dbReference type="Pfam" id="PF00275">
    <property type="entry name" value="EPSP_synthase"/>
    <property type="match status" value="1"/>
</dbReference>
<dbReference type="GO" id="GO:0008652">
    <property type="term" value="P:amino acid biosynthetic process"/>
    <property type="evidence" value="ECO:0007669"/>
    <property type="project" value="UniProtKB-KW"/>
</dbReference>
<dbReference type="CDD" id="cd01556">
    <property type="entry name" value="EPSP_synthase"/>
    <property type="match status" value="1"/>
</dbReference>
<comment type="catalytic activity">
    <reaction evidence="6">
        <text>3-phosphoshikimate + phosphoenolpyruvate = 5-O-(1-carboxyvinyl)-3-phosphoshikimate + phosphate</text>
        <dbReference type="Rhea" id="RHEA:21256"/>
        <dbReference type="ChEBI" id="CHEBI:43474"/>
        <dbReference type="ChEBI" id="CHEBI:57701"/>
        <dbReference type="ChEBI" id="CHEBI:58702"/>
        <dbReference type="ChEBI" id="CHEBI:145989"/>
        <dbReference type="EC" id="2.5.1.19"/>
    </reaction>
    <physiologicalReaction direction="left-to-right" evidence="6">
        <dbReference type="Rhea" id="RHEA:21257"/>
    </physiologicalReaction>
</comment>
<dbReference type="EMBL" id="PZFK01000004">
    <property type="protein sequence ID" value="PTI30674.1"/>
    <property type="molecule type" value="Genomic_DNA"/>
</dbReference>
<evidence type="ECO:0000256" key="5">
    <source>
        <dbReference type="ARBA" id="ARBA00023141"/>
    </source>
</evidence>
<feature type="binding site" evidence="7">
    <location>
        <position position="187"/>
    </location>
    <ligand>
        <name>3-phosphoshikimate</name>
        <dbReference type="ChEBI" id="CHEBI:145989"/>
    </ligand>
</feature>
<dbReference type="InterPro" id="IPR013792">
    <property type="entry name" value="RNA3'P_cycl/enolpyr_Trfase_a/b"/>
</dbReference>
<dbReference type="UniPathway" id="UPA00053">
    <property type="reaction ID" value="UER00089"/>
</dbReference>
<dbReference type="GO" id="GO:0003866">
    <property type="term" value="F:3-phosphoshikimate 1-carboxyvinyltransferase activity"/>
    <property type="evidence" value="ECO:0007669"/>
    <property type="project" value="UniProtKB-UniRule"/>
</dbReference>
<proteinExistence type="inferred from homology"/>
<dbReference type="Proteomes" id="UP000241209">
    <property type="component" value="Unassembled WGS sequence"/>
</dbReference>
<evidence type="ECO:0000313" key="10">
    <source>
        <dbReference type="Proteomes" id="UP000241209"/>
    </source>
</evidence>
<dbReference type="HAMAP" id="MF_00210">
    <property type="entry name" value="EPSP_synth"/>
    <property type="match status" value="1"/>
</dbReference>
<feature type="binding site" evidence="7">
    <location>
        <position position="362"/>
    </location>
    <ligand>
        <name>phosphoenolpyruvate</name>
        <dbReference type="ChEBI" id="CHEBI:58702"/>
    </ligand>
</feature>
<gene>
    <name evidence="7 9" type="primary">aroA</name>
    <name evidence="9" type="ORF">BU072_02975</name>
</gene>
<organism evidence="9 10">
    <name type="scientific">Mammaliicoccus vitulinus</name>
    <dbReference type="NCBI Taxonomy" id="71237"/>
    <lineage>
        <taxon>Bacteria</taxon>
        <taxon>Bacillati</taxon>
        <taxon>Bacillota</taxon>
        <taxon>Bacilli</taxon>
        <taxon>Bacillales</taxon>
        <taxon>Staphylococcaceae</taxon>
        <taxon>Mammaliicoccus</taxon>
    </lineage>
</organism>
<comment type="subunit">
    <text evidence="7">Monomer.</text>
</comment>
<dbReference type="STRING" id="1167632.GCA_000286335_01250"/>
<dbReference type="SUPFAM" id="SSF55205">
    <property type="entry name" value="EPT/RTPC-like"/>
    <property type="match status" value="1"/>
</dbReference>
<evidence type="ECO:0000256" key="1">
    <source>
        <dbReference type="ARBA" id="ARBA00004811"/>
    </source>
</evidence>
<dbReference type="GO" id="GO:0009423">
    <property type="term" value="P:chorismate biosynthetic process"/>
    <property type="evidence" value="ECO:0007669"/>
    <property type="project" value="UniProtKB-UniRule"/>
</dbReference>
<feature type="active site" description="Proton acceptor" evidence="7">
    <location>
        <position position="331"/>
    </location>
</feature>
<feature type="binding site" evidence="7">
    <location>
        <position position="45"/>
    </location>
    <ligand>
        <name>3-phosphoshikimate</name>
        <dbReference type="ChEBI" id="CHEBI:145989"/>
    </ligand>
</feature>
<evidence type="ECO:0000256" key="4">
    <source>
        <dbReference type="ARBA" id="ARBA00022679"/>
    </source>
</evidence>
<keyword evidence="3 7" id="KW-0028">Amino-acid biosynthesis</keyword>
<evidence type="ECO:0000256" key="3">
    <source>
        <dbReference type="ARBA" id="ARBA00022605"/>
    </source>
</evidence>
<comment type="similarity">
    <text evidence="2 7">Belongs to the EPSP synthase family.</text>
</comment>
<feature type="binding site" evidence="7">
    <location>
        <position position="331"/>
    </location>
    <ligand>
        <name>3-phosphoshikimate</name>
        <dbReference type="ChEBI" id="CHEBI:145989"/>
    </ligand>
</feature>
<dbReference type="OrthoDB" id="9809920at2"/>
<feature type="binding site" evidence="7">
    <location>
        <position position="40"/>
    </location>
    <ligand>
        <name>3-phosphoshikimate</name>
        <dbReference type="ChEBI" id="CHEBI:145989"/>
    </ligand>
</feature>
<feature type="binding site" evidence="7">
    <location>
        <position position="358"/>
    </location>
    <ligand>
        <name>3-phosphoshikimate</name>
        <dbReference type="ChEBI" id="CHEBI:145989"/>
    </ligand>
</feature>
<dbReference type="PANTHER" id="PTHR21090:SF5">
    <property type="entry name" value="PENTAFUNCTIONAL AROM POLYPEPTIDE"/>
    <property type="match status" value="1"/>
</dbReference>
<feature type="binding site" evidence="7">
    <location>
        <position position="40"/>
    </location>
    <ligand>
        <name>phosphoenolpyruvate</name>
        <dbReference type="ChEBI" id="CHEBI:58702"/>
    </ligand>
</feature>
<dbReference type="GO" id="GO:0005737">
    <property type="term" value="C:cytoplasm"/>
    <property type="evidence" value="ECO:0007669"/>
    <property type="project" value="UniProtKB-SubCell"/>
</dbReference>
<feature type="binding site" evidence="7">
    <location>
        <position position="41"/>
    </location>
    <ligand>
        <name>3-phosphoshikimate</name>
        <dbReference type="ChEBI" id="CHEBI:145989"/>
    </ligand>
</feature>
<accession>A0A2T4PW41</accession>
<dbReference type="InterPro" id="IPR001986">
    <property type="entry name" value="Enolpyruvate_Tfrase_dom"/>
</dbReference>
<feature type="binding site" evidence="7">
    <location>
        <position position="140"/>
    </location>
    <ligand>
        <name>phosphoenolpyruvate</name>
        <dbReference type="ChEBI" id="CHEBI:58702"/>
    </ligand>
</feature>
<evidence type="ECO:0000256" key="6">
    <source>
        <dbReference type="ARBA" id="ARBA00044633"/>
    </source>
</evidence>
<reference evidence="9 10" key="1">
    <citation type="journal article" date="2016" name="Front. Microbiol.">
        <title>Comprehensive Phylogenetic Analysis of Bovine Non-aureus Staphylococci Species Based on Whole-Genome Sequencing.</title>
        <authorList>
            <person name="Naushad S."/>
            <person name="Barkema H.W."/>
            <person name="Luby C."/>
            <person name="Condas L.A."/>
            <person name="Nobrega D.B."/>
            <person name="Carson D.A."/>
            <person name="De Buck J."/>
        </authorList>
    </citation>
    <scope>NUCLEOTIDE SEQUENCE [LARGE SCALE GENOMIC DNA]</scope>
    <source>
        <strain evidence="9 10">SNUC 2204</strain>
    </source>
</reference>
<feature type="binding site" evidence="7">
    <location>
        <position position="188"/>
    </location>
    <ligand>
        <name>phosphoenolpyruvate</name>
        <dbReference type="ChEBI" id="CHEBI:58702"/>
    </ligand>
</feature>
<evidence type="ECO:0000256" key="7">
    <source>
        <dbReference type="HAMAP-Rule" id="MF_00210"/>
    </source>
</evidence>
<dbReference type="InterPro" id="IPR036968">
    <property type="entry name" value="Enolpyruvate_Tfrase_sf"/>
</dbReference>
<dbReference type="Gene3D" id="3.65.10.10">
    <property type="entry name" value="Enolpyruvate transferase domain"/>
    <property type="match status" value="2"/>
</dbReference>
<comment type="caution">
    <text evidence="9">The sequence shown here is derived from an EMBL/GenBank/DDBJ whole genome shotgun (WGS) entry which is preliminary data.</text>
</comment>
<keyword evidence="5 7" id="KW-0057">Aromatic amino acid biosynthesis</keyword>
<feature type="binding site" evidence="7">
    <location>
        <position position="188"/>
    </location>
    <ligand>
        <name>3-phosphoshikimate</name>
        <dbReference type="ChEBI" id="CHEBI:145989"/>
    </ligand>
</feature>